<accession>A0A8T0C2H8</accession>
<dbReference type="AlphaFoldDB" id="A0A8T0C2H8"/>
<evidence type="ECO:0008006" key="3">
    <source>
        <dbReference type="Google" id="ProtNLM"/>
    </source>
</evidence>
<gene>
    <name evidence="1" type="ORF">PRUB_a3370</name>
</gene>
<organism evidence="1 2">
    <name type="scientific">Pseudoalteromonas rubra</name>
    <dbReference type="NCBI Taxonomy" id="43658"/>
    <lineage>
        <taxon>Bacteria</taxon>
        <taxon>Pseudomonadati</taxon>
        <taxon>Pseudomonadota</taxon>
        <taxon>Gammaproteobacteria</taxon>
        <taxon>Alteromonadales</taxon>
        <taxon>Pseudoalteromonadaceae</taxon>
        <taxon>Pseudoalteromonas</taxon>
    </lineage>
</organism>
<reference evidence="1 2" key="1">
    <citation type="journal article" date="2012" name="J. Bacteriol.">
        <title>Genome sequence of the cycloprodigiosin-producing bacterial strain Pseudoalteromonas rubra ATCC 29570(T).</title>
        <authorList>
            <person name="Xie B.B."/>
            <person name="Shu Y.L."/>
            <person name="Qin Q.L."/>
            <person name="Rong J.C."/>
            <person name="Zhang X.Y."/>
            <person name="Chen X.L."/>
            <person name="Zhou B.C."/>
            <person name="Zhang Y.Z."/>
        </authorList>
    </citation>
    <scope>NUCLEOTIDE SEQUENCE [LARGE SCALE GENOMIC DNA]</scope>
    <source>
        <strain evidence="1 2">DSM 6842</strain>
    </source>
</reference>
<dbReference type="Gene3D" id="2.60.200.20">
    <property type="match status" value="1"/>
</dbReference>
<dbReference type="EMBL" id="AHCD03000043">
    <property type="protein sequence ID" value="KAF7783569.1"/>
    <property type="molecule type" value="Genomic_DNA"/>
</dbReference>
<proteinExistence type="predicted"/>
<evidence type="ECO:0000313" key="1">
    <source>
        <dbReference type="EMBL" id="KAF7783569.1"/>
    </source>
</evidence>
<dbReference type="SUPFAM" id="SSF49879">
    <property type="entry name" value="SMAD/FHA domain"/>
    <property type="match status" value="1"/>
</dbReference>
<name>A0A8T0C2H8_9GAMM</name>
<dbReference type="InterPro" id="IPR008984">
    <property type="entry name" value="SMAD_FHA_dom_sf"/>
</dbReference>
<protein>
    <recommendedName>
        <fullName evidence="3">FHA domain-containing protein</fullName>
    </recommendedName>
</protein>
<comment type="caution">
    <text evidence="1">The sequence shown here is derived from an EMBL/GenBank/DDBJ whole genome shotgun (WGS) entry which is preliminary data.</text>
</comment>
<dbReference type="Proteomes" id="UP000016480">
    <property type="component" value="Unassembled WGS sequence"/>
</dbReference>
<sequence>MSKNGIWLNSVRLKSNQDTQLSVGDCIRFSNLAQLEFKVICCAPPQDLLLPNVTEHDPIDTHIVLDGYHLFPTEGTPEIAMFFDISNCQWCVENLDTQQIKNLTDGDLVTIGGKHWRLSITAINESKATIPAKDIANQLEYEISLSQDEEQTNIIMSSPHGVIDLKERAHHYLTALLARYKANAYHARVPVDELAQGWVSIKALARDLGHSENHVNILVHRARQQIYQASGQMLPASCLFERKKGHIRFAGKHFTILKAGILEAQVGVD</sequence>
<evidence type="ECO:0000313" key="2">
    <source>
        <dbReference type="Proteomes" id="UP000016480"/>
    </source>
</evidence>